<evidence type="ECO:0000256" key="1">
    <source>
        <dbReference type="SAM" id="MobiDB-lite"/>
    </source>
</evidence>
<proteinExistence type="predicted"/>
<sequence>CRHQVGTAPPHPASPSPRRKCREHPVCADVLLLEGSACAVRPPEGTR</sequence>
<name>G1Q9D2_MYOLU</name>
<dbReference type="EMBL" id="AAPE02034971">
    <property type="status" value="NOT_ANNOTATED_CDS"/>
    <property type="molecule type" value="Genomic_DNA"/>
</dbReference>
<feature type="region of interest" description="Disordered" evidence="1">
    <location>
        <begin position="1"/>
        <end position="21"/>
    </location>
</feature>
<reference evidence="2 3" key="1">
    <citation type="journal article" date="2011" name="Nature">
        <title>A high-resolution map of human evolutionary constraint using 29 mammals.</title>
        <authorList>
            <person name="Lindblad-Toh K."/>
            <person name="Garber M."/>
            <person name="Zuk O."/>
            <person name="Lin M.F."/>
            <person name="Parker B.J."/>
            <person name="Washietl S."/>
            <person name="Kheradpour P."/>
            <person name="Ernst J."/>
            <person name="Jordan G."/>
            <person name="Mauceli E."/>
            <person name="Ward L.D."/>
            <person name="Lowe C.B."/>
            <person name="Holloway A.K."/>
            <person name="Clamp M."/>
            <person name="Gnerre S."/>
            <person name="Alfoldi J."/>
            <person name="Beal K."/>
            <person name="Chang J."/>
            <person name="Clawson H."/>
            <person name="Cuff J."/>
            <person name="Di Palma F."/>
            <person name="Fitzgerald S."/>
            <person name="Flicek P."/>
            <person name="Guttman M."/>
            <person name="Hubisz M.J."/>
            <person name="Jaffe D.B."/>
            <person name="Jungreis I."/>
            <person name="Kent W.J."/>
            <person name="Kostka D."/>
            <person name="Lara M."/>
            <person name="Martins A.L."/>
            <person name="Massingham T."/>
            <person name="Moltke I."/>
            <person name="Raney B.J."/>
            <person name="Rasmussen M.D."/>
            <person name="Robinson J."/>
            <person name="Stark A."/>
            <person name="Vilella A.J."/>
            <person name="Wen J."/>
            <person name="Xie X."/>
            <person name="Zody M.C."/>
            <person name="Baldwin J."/>
            <person name="Bloom T."/>
            <person name="Chin C.W."/>
            <person name="Heiman D."/>
            <person name="Nicol R."/>
            <person name="Nusbaum C."/>
            <person name="Young S."/>
            <person name="Wilkinson J."/>
            <person name="Worley K.C."/>
            <person name="Kovar C.L."/>
            <person name="Muzny D.M."/>
            <person name="Gibbs R.A."/>
            <person name="Cree A."/>
            <person name="Dihn H.H."/>
            <person name="Fowler G."/>
            <person name="Jhangiani S."/>
            <person name="Joshi V."/>
            <person name="Lee S."/>
            <person name="Lewis L.R."/>
            <person name="Nazareth L.V."/>
            <person name="Okwuonu G."/>
            <person name="Santibanez J."/>
            <person name="Warren W.C."/>
            <person name="Mardis E.R."/>
            <person name="Weinstock G.M."/>
            <person name="Wilson R.K."/>
            <person name="Delehaunty K."/>
            <person name="Dooling D."/>
            <person name="Fronik C."/>
            <person name="Fulton L."/>
            <person name="Fulton B."/>
            <person name="Graves T."/>
            <person name="Minx P."/>
            <person name="Sodergren E."/>
            <person name="Birney E."/>
            <person name="Margulies E.H."/>
            <person name="Herrero J."/>
            <person name="Green E.D."/>
            <person name="Haussler D."/>
            <person name="Siepel A."/>
            <person name="Goldman N."/>
            <person name="Pollard K.S."/>
            <person name="Pedersen J.S."/>
            <person name="Lander E.S."/>
            <person name="Kellis M."/>
        </authorList>
    </citation>
    <scope>NUCLEOTIDE SEQUENCE [LARGE SCALE GENOMIC DNA]</scope>
</reference>
<accession>G1Q9D2</accession>
<dbReference type="InParanoid" id="G1Q9D2"/>
<dbReference type="AlphaFoldDB" id="G1Q9D2"/>
<keyword evidence="3" id="KW-1185">Reference proteome</keyword>
<reference evidence="2" key="3">
    <citation type="submission" date="2025-09" db="UniProtKB">
        <authorList>
            <consortium name="Ensembl"/>
        </authorList>
    </citation>
    <scope>IDENTIFICATION</scope>
</reference>
<dbReference type="HOGENOM" id="CLU_3177951_0_0_1"/>
<evidence type="ECO:0000313" key="2">
    <source>
        <dbReference type="Ensembl" id="ENSMLUP00000020315.1"/>
    </source>
</evidence>
<protein>
    <submittedName>
        <fullName evidence="2">Uncharacterized protein</fullName>
    </submittedName>
</protein>
<dbReference type="Ensembl" id="ENSMLUT00000024623.1">
    <property type="protein sequence ID" value="ENSMLUP00000020315.1"/>
    <property type="gene ID" value="ENSMLUG00000030150.1"/>
</dbReference>
<dbReference type="Proteomes" id="UP000001074">
    <property type="component" value="Unassembled WGS sequence"/>
</dbReference>
<reference evidence="2" key="2">
    <citation type="submission" date="2025-08" db="UniProtKB">
        <authorList>
            <consortium name="Ensembl"/>
        </authorList>
    </citation>
    <scope>IDENTIFICATION</scope>
</reference>
<evidence type="ECO:0000313" key="3">
    <source>
        <dbReference type="Proteomes" id="UP000001074"/>
    </source>
</evidence>
<organism evidence="2 3">
    <name type="scientific">Myotis lucifugus</name>
    <name type="common">Little brown bat</name>
    <dbReference type="NCBI Taxonomy" id="59463"/>
    <lineage>
        <taxon>Eukaryota</taxon>
        <taxon>Metazoa</taxon>
        <taxon>Chordata</taxon>
        <taxon>Craniata</taxon>
        <taxon>Vertebrata</taxon>
        <taxon>Euteleostomi</taxon>
        <taxon>Mammalia</taxon>
        <taxon>Eutheria</taxon>
        <taxon>Laurasiatheria</taxon>
        <taxon>Chiroptera</taxon>
        <taxon>Yangochiroptera</taxon>
        <taxon>Vespertilionidae</taxon>
        <taxon>Myotis</taxon>
    </lineage>
</organism>